<organism evidence="1 2">
    <name type="scientific">Halanaerobacter jeridensis</name>
    <dbReference type="NCBI Taxonomy" id="706427"/>
    <lineage>
        <taxon>Bacteria</taxon>
        <taxon>Bacillati</taxon>
        <taxon>Bacillota</taxon>
        <taxon>Clostridia</taxon>
        <taxon>Halanaerobiales</taxon>
        <taxon>Halobacteroidaceae</taxon>
        <taxon>Halanaerobacter</taxon>
    </lineage>
</organism>
<protein>
    <recommendedName>
        <fullName evidence="3">Cytosolic protein</fullName>
    </recommendedName>
</protein>
<reference evidence="1" key="1">
    <citation type="submission" date="2021-01" db="EMBL/GenBank/DDBJ databases">
        <title>Genomic Encyclopedia of Type Strains, Phase IV (KMG-IV): sequencing the most valuable type-strain genomes for metagenomic binning, comparative biology and taxonomic classification.</title>
        <authorList>
            <person name="Goeker M."/>
        </authorList>
    </citation>
    <scope>NUCLEOTIDE SEQUENCE</scope>
    <source>
        <strain evidence="1">DSM 23230</strain>
    </source>
</reference>
<dbReference type="Pfam" id="PF20095">
    <property type="entry name" value="DUF6485"/>
    <property type="match status" value="1"/>
</dbReference>
<evidence type="ECO:0000313" key="1">
    <source>
        <dbReference type="EMBL" id="MBM7556204.1"/>
    </source>
</evidence>
<comment type="caution">
    <text evidence="1">The sequence shown here is derived from an EMBL/GenBank/DDBJ whole genome shotgun (WGS) entry which is preliminary data.</text>
</comment>
<name>A0A938XST7_9FIRM</name>
<dbReference type="RefSeq" id="WP_204700915.1">
    <property type="nucleotide sequence ID" value="NZ_JAFBDQ010000004.1"/>
</dbReference>
<dbReference type="AlphaFoldDB" id="A0A938XST7"/>
<gene>
    <name evidence="1" type="ORF">JOC47_001040</name>
</gene>
<proteinExistence type="predicted"/>
<dbReference type="Proteomes" id="UP000774000">
    <property type="component" value="Unassembled WGS sequence"/>
</dbReference>
<sequence length="65" mass="7443">MADCTEVESNKEYCTCTYEPCPRKGNCCACVKYHNEKGEIPGCFFPENAEKTYDRSVEKFVEVMS</sequence>
<keyword evidence="2" id="KW-1185">Reference proteome</keyword>
<evidence type="ECO:0000313" key="2">
    <source>
        <dbReference type="Proteomes" id="UP000774000"/>
    </source>
</evidence>
<evidence type="ECO:0008006" key="3">
    <source>
        <dbReference type="Google" id="ProtNLM"/>
    </source>
</evidence>
<accession>A0A938XST7</accession>
<dbReference type="EMBL" id="JAFBDQ010000004">
    <property type="protein sequence ID" value="MBM7556204.1"/>
    <property type="molecule type" value="Genomic_DNA"/>
</dbReference>